<evidence type="ECO:0000256" key="3">
    <source>
        <dbReference type="SAM" id="Phobius"/>
    </source>
</evidence>
<keyword evidence="3" id="KW-0472">Membrane</keyword>
<keyword evidence="5" id="KW-1185">Reference proteome</keyword>
<organism evidence="4 5">
    <name type="scientific">Virgisporangium ochraceum</name>
    <dbReference type="NCBI Taxonomy" id="65505"/>
    <lineage>
        <taxon>Bacteria</taxon>
        <taxon>Bacillati</taxon>
        <taxon>Actinomycetota</taxon>
        <taxon>Actinomycetes</taxon>
        <taxon>Micromonosporales</taxon>
        <taxon>Micromonosporaceae</taxon>
        <taxon>Virgisporangium</taxon>
    </lineage>
</organism>
<feature type="region of interest" description="Disordered" evidence="2">
    <location>
        <begin position="78"/>
        <end position="99"/>
    </location>
</feature>
<reference evidence="4" key="1">
    <citation type="submission" date="2021-01" db="EMBL/GenBank/DDBJ databases">
        <title>Whole genome shotgun sequence of Virgisporangium ochraceum NBRC 16418.</title>
        <authorList>
            <person name="Komaki H."/>
            <person name="Tamura T."/>
        </authorList>
    </citation>
    <scope>NUCLEOTIDE SEQUENCE</scope>
    <source>
        <strain evidence="4">NBRC 16418</strain>
    </source>
</reference>
<gene>
    <name evidence="4" type="ORF">Voc01_062770</name>
</gene>
<dbReference type="Proteomes" id="UP000635606">
    <property type="component" value="Unassembled WGS sequence"/>
</dbReference>
<proteinExistence type="predicted"/>
<sequence length="233" mass="24174">MSYPGSPAGPQQPPYPHGAGDVTNPLPPGRNGPPVQPAPPVSGQPYASPLTSPSGHGPYPAPYSGGGAYGYDFTTPAPSAASPVSSISPTGQDGSVGGRRRRTAVPLLASLLGVFVLATAVLAVLYADRNGDYNDRRKVAEQRQEQLARTSSDLKKAQEALARVESDLATAKRDLATSQARADELGRQKTVLWKCLQLLNESAQAELAGNAALAQQKSAEAVPICREALAIPG</sequence>
<name>A0A8J4A183_9ACTN</name>
<feature type="coiled-coil region" evidence="1">
    <location>
        <begin position="140"/>
        <end position="188"/>
    </location>
</feature>
<keyword evidence="1" id="KW-0175">Coiled coil</keyword>
<feature type="transmembrane region" description="Helical" evidence="3">
    <location>
        <begin position="107"/>
        <end position="127"/>
    </location>
</feature>
<feature type="region of interest" description="Disordered" evidence="2">
    <location>
        <begin position="1"/>
        <end position="61"/>
    </location>
</feature>
<feature type="compositionally biased region" description="Low complexity" evidence="2">
    <location>
        <begin position="78"/>
        <end position="90"/>
    </location>
</feature>
<comment type="caution">
    <text evidence="4">The sequence shown here is derived from an EMBL/GenBank/DDBJ whole genome shotgun (WGS) entry which is preliminary data.</text>
</comment>
<keyword evidence="3" id="KW-1133">Transmembrane helix</keyword>
<evidence type="ECO:0000313" key="4">
    <source>
        <dbReference type="EMBL" id="GIJ71360.1"/>
    </source>
</evidence>
<evidence type="ECO:0000313" key="5">
    <source>
        <dbReference type="Proteomes" id="UP000635606"/>
    </source>
</evidence>
<keyword evidence="3" id="KW-0812">Transmembrane</keyword>
<protein>
    <submittedName>
        <fullName evidence="4">Uncharacterized protein</fullName>
    </submittedName>
</protein>
<accession>A0A8J4A183</accession>
<feature type="compositionally biased region" description="Pro residues" evidence="2">
    <location>
        <begin position="25"/>
        <end position="42"/>
    </location>
</feature>
<evidence type="ECO:0000256" key="1">
    <source>
        <dbReference type="SAM" id="Coils"/>
    </source>
</evidence>
<dbReference type="EMBL" id="BOPH01000088">
    <property type="protein sequence ID" value="GIJ71360.1"/>
    <property type="molecule type" value="Genomic_DNA"/>
</dbReference>
<dbReference type="AlphaFoldDB" id="A0A8J4A183"/>
<evidence type="ECO:0000256" key="2">
    <source>
        <dbReference type="SAM" id="MobiDB-lite"/>
    </source>
</evidence>